<keyword evidence="5" id="KW-0539">Nucleus</keyword>
<dbReference type="InterPro" id="IPR011990">
    <property type="entry name" value="TPR-like_helical_dom_sf"/>
</dbReference>
<keyword evidence="6" id="KW-0175">Coiled coil</keyword>
<dbReference type="SMART" id="SM00028">
    <property type="entry name" value="TPR"/>
    <property type="match status" value="4"/>
</dbReference>
<dbReference type="InterPro" id="IPR019734">
    <property type="entry name" value="TPR_rpt"/>
</dbReference>
<evidence type="ECO:0000313" key="10">
    <source>
        <dbReference type="Proteomes" id="UP001151582"/>
    </source>
</evidence>
<evidence type="ECO:0000256" key="7">
    <source>
        <dbReference type="SAM" id="MobiDB-lite"/>
    </source>
</evidence>
<protein>
    <submittedName>
        <fullName evidence="9">U4/U6 x U5 tri-snRNP complex subunit Prp1</fullName>
    </submittedName>
</protein>
<dbReference type="GO" id="GO:0046540">
    <property type="term" value="C:U4/U6 x U5 tri-snRNP complex"/>
    <property type="evidence" value="ECO:0007669"/>
    <property type="project" value="TreeGrafter"/>
</dbReference>
<proteinExistence type="predicted"/>
<evidence type="ECO:0000256" key="1">
    <source>
        <dbReference type="ARBA" id="ARBA00004123"/>
    </source>
</evidence>
<sequence>MFPVTKDFLGKPAPPNYVAGLGRGASGFTTRSDIGPAREAPPGAEGSGARDGPRNARSKRGDTEAGGAAAEMYQDPDNETGLFATLPYDREDAEADRVYAAIDAKMDERRKSRREAREREELEQLQAKRPRIQDQFSDVKRQLATMSAEDWESVPEVGDLVGKHRGKGRLRKLDNDPASMRFTPVPDAALLRSQQLGGVLTAVDPMADGLTSTLAPGAADGLTTPQDGTLSTAPSSDRVDLVEMGRVRKQMLGYQLDKFSDSASGSSTVDPRGYLTGLDSMVIQSESEIADIKRARTLLHAVTSTNPKHAPGWIAAARLEEVAGKLSQARATIARGCEECAQSEDVWLEAARLNPEARAKDVLAQAVTHLPQSVKIWLQAMKLESDPKLKKRLVRKALELIPNSIVLWKTAVSLEEDPTNARILLSRAVELVPLAVELWLALARLEDYDNARKVINRARKAVPTSHEIWLAAARLEEQQPGHEDMVGTVIDRAVHFFSEKGDIMSRDQWLKEAEQCEQNEFPLTCQAIVRATIGLDVDPEDQEATWLDDAEQCTSRGSIQTARAIYAHAIQVFPNHQDMWLQAAFLEKNHGTADSLDELLKRAVKYCPQEEVFWLMGAKEKWLAGDVDAAREILGLAFDANPDSEQIWLAAIKLEMENRFFDNARVLLTKAREQANTPKIWMKSVMLERITQRDDAALQLLQTATAQFADFAKLWMIQGQIYEKQHHTANARTSYRHGTTHCPTSVPLWILAARLEEQVANLPIRARALLERARLLNPKTPELWVEAIRLEVQQEQRQNGTSSTASSVGRGVSGAAASQLLLAKALQECPQSGLLWAEALALAPRAQRKSRSVDAMKKCQDDPILIMAIARLFWSERKLGKARVWFGRAAKLDPDLGDTWAWWYKLEQQHGSEDQQKHVVQACVAADPHHGERWQPVAKDINHFGCSVEQKLQLVTATLESP</sequence>
<dbReference type="GO" id="GO:0000244">
    <property type="term" value="P:spliceosomal tri-snRNP complex assembly"/>
    <property type="evidence" value="ECO:0007669"/>
    <property type="project" value="TreeGrafter"/>
</dbReference>
<dbReference type="PANTHER" id="PTHR11246:SF1">
    <property type="entry name" value="PRE-MRNA-PROCESSING FACTOR 6"/>
    <property type="match status" value="1"/>
</dbReference>
<comment type="subcellular location">
    <subcellularLocation>
        <location evidence="1">Nucleus</location>
    </subcellularLocation>
</comment>
<dbReference type="Proteomes" id="UP001151582">
    <property type="component" value="Unassembled WGS sequence"/>
</dbReference>
<feature type="coiled-coil region" evidence="6">
    <location>
        <begin position="105"/>
        <end position="142"/>
    </location>
</feature>
<dbReference type="InterPro" id="IPR010491">
    <property type="entry name" value="PRP1_N"/>
</dbReference>
<feature type="region of interest" description="Disordered" evidence="7">
    <location>
        <begin position="1"/>
        <end position="83"/>
    </location>
</feature>
<evidence type="ECO:0000256" key="5">
    <source>
        <dbReference type="ARBA" id="ARBA00023242"/>
    </source>
</evidence>
<dbReference type="Pfam" id="PF06424">
    <property type="entry name" value="PRP1_N"/>
    <property type="match status" value="1"/>
</dbReference>
<dbReference type="PANTHER" id="PTHR11246">
    <property type="entry name" value="PRE-MRNA SPLICING FACTOR"/>
    <property type="match status" value="1"/>
</dbReference>
<evidence type="ECO:0000256" key="2">
    <source>
        <dbReference type="ARBA" id="ARBA00022664"/>
    </source>
</evidence>
<evidence type="ECO:0000256" key="4">
    <source>
        <dbReference type="ARBA" id="ARBA00023187"/>
    </source>
</evidence>
<keyword evidence="4" id="KW-0508">mRNA splicing</keyword>
<dbReference type="Gene3D" id="1.25.40.10">
    <property type="entry name" value="Tetratricopeptide repeat domain"/>
    <property type="match status" value="4"/>
</dbReference>
<feature type="compositionally biased region" description="Basic and acidic residues" evidence="7">
    <location>
        <begin position="51"/>
        <end position="63"/>
    </location>
</feature>
<keyword evidence="2" id="KW-0507">mRNA processing</keyword>
<dbReference type="FunFam" id="1.25.40.10:FF:000256">
    <property type="entry name" value="Probable pre-mRNA splicing factor prp1"/>
    <property type="match status" value="1"/>
</dbReference>
<accession>A0A9W8B7A1</accession>
<comment type="caution">
    <text evidence="9">The sequence shown here is derived from an EMBL/GenBank/DDBJ whole genome shotgun (WGS) entry which is preliminary data.</text>
</comment>
<dbReference type="AlphaFoldDB" id="A0A9W8B7A1"/>
<dbReference type="InterPro" id="IPR045075">
    <property type="entry name" value="Syf1-like"/>
</dbReference>
<dbReference type="EMBL" id="JANBQB010000002">
    <property type="protein sequence ID" value="KAJ1985266.1"/>
    <property type="molecule type" value="Genomic_DNA"/>
</dbReference>
<dbReference type="SMART" id="SM00386">
    <property type="entry name" value="HAT"/>
    <property type="match status" value="10"/>
</dbReference>
<dbReference type="OrthoDB" id="440128at2759"/>
<dbReference type="Pfam" id="PF13428">
    <property type="entry name" value="TPR_14"/>
    <property type="match status" value="1"/>
</dbReference>
<dbReference type="InterPro" id="IPR003107">
    <property type="entry name" value="HAT"/>
</dbReference>
<feature type="domain" description="PRP1 splicing factor N-terminal" evidence="8">
    <location>
        <begin position="13"/>
        <end position="163"/>
    </location>
</feature>
<keyword evidence="3" id="KW-0677">Repeat</keyword>
<evidence type="ECO:0000256" key="6">
    <source>
        <dbReference type="SAM" id="Coils"/>
    </source>
</evidence>
<evidence type="ECO:0000313" key="9">
    <source>
        <dbReference type="EMBL" id="KAJ1985266.1"/>
    </source>
</evidence>
<dbReference type="GO" id="GO:0071013">
    <property type="term" value="C:catalytic step 2 spliceosome"/>
    <property type="evidence" value="ECO:0007669"/>
    <property type="project" value="TreeGrafter"/>
</dbReference>
<evidence type="ECO:0000259" key="8">
    <source>
        <dbReference type="Pfam" id="PF06424"/>
    </source>
</evidence>
<name>A0A9W8B7A1_9FUNG</name>
<keyword evidence="10" id="KW-1185">Reference proteome</keyword>
<evidence type="ECO:0000256" key="3">
    <source>
        <dbReference type="ARBA" id="ARBA00022737"/>
    </source>
</evidence>
<organism evidence="9 10">
    <name type="scientific">Dimargaris verticillata</name>
    <dbReference type="NCBI Taxonomy" id="2761393"/>
    <lineage>
        <taxon>Eukaryota</taxon>
        <taxon>Fungi</taxon>
        <taxon>Fungi incertae sedis</taxon>
        <taxon>Zoopagomycota</taxon>
        <taxon>Kickxellomycotina</taxon>
        <taxon>Dimargaritomycetes</taxon>
        <taxon>Dimargaritales</taxon>
        <taxon>Dimargaritaceae</taxon>
        <taxon>Dimargaris</taxon>
    </lineage>
</organism>
<gene>
    <name evidence="9" type="primary">prp1</name>
    <name evidence="9" type="ORF">H4R34_000086</name>
</gene>
<reference evidence="9" key="1">
    <citation type="submission" date="2022-07" db="EMBL/GenBank/DDBJ databases">
        <title>Phylogenomic reconstructions and comparative analyses of Kickxellomycotina fungi.</title>
        <authorList>
            <person name="Reynolds N.K."/>
            <person name="Stajich J.E."/>
            <person name="Barry K."/>
            <person name="Grigoriev I.V."/>
            <person name="Crous P."/>
            <person name="Smith M.E."/>
        </authorList>
    </citation>
    <scope>NUCLEOTIDE SEQUENCE</scope>
    <source>
        <strain evidence="9">RSA 567</strain>
    </source>
</reference>
<dbReference type="SUPFAM" id="SSF48452">
    <property type="entry name" value="TPR-like"/>
    <property type="match status" value="4"/>
</dbReference>